<dbReference type="Gene3D" id="2.40.30.10">
    <property type="entry name" value="Translation factors"/>
    <property type="match status" value="1"/>
</dbReference>
<dbReference type="InterPro" id="IPR039261">
    <property type="entry name" value="FNR_nucleotide-bd"/>
</dbReference>
<dbReference type="Gene3D" id="3.40.50.80">
    <property type="entry name" value="Nucleotide-binding domain of ferredoxin-NADP reductase (FNR) module"/>
    <property type="match status" value="1"/>
</dbReference>
<dbReference type="PROSITE" id="PS51085">
    <property type="entry name" value="2FE2S_FER_2"/>
    <property type="match status" value="1"/>
</dbReference>
<dbReference type="PROSITE" id="PS51384">
    <property type="entry name" value="FAD_FR"/>
    <property type="match status" value="1"/>
</dbReference>
<dbReference type="SUPFAM" id="SSF54292">
    <property type="entry name" value="2Fe-2S ferredoxin-like"/>
    <property type="match status" value="1"/>
</dbReference>
<dbReference type="Pfam" id="PF00175">
    <property type="entry name" value="NAD_binding_1"/>
    <property type="match status" value="1"/>
</dbReference>
<sequence>MPGWKRDMTDAFRKFRVTARIRESDVVTSFHFMPVDGGPLWQALPGQYLTLRVPNGAGTVLKTYSLSGDVQQDNFHRISVKREGAPDGSEFPDGVGSCWLHDRVEEGHEIDIAPPRGGFVLDQASIRPVVLLAGGIGITPLLAMAKVLARSNRQVWIVHACENGDVQAFDGELKALAAASDGRICLHVTYRHPTARDRADGGFDSEGLIDKALLQSLLPLDDYDVYMCGPTAFMIAVYCLLRSLGIEKNRIVYEFFGAASSLEKLAEQPIQVPRAASRAPKAIAALAHLTDPEAWAIPDASELLANAGSGMAGNSGNIVRFAKSGVTATMKGDVRTLLELAEETGLEPDFSCRSGICNSCRSRLVEGKVSYLEEPLETPPDGQVLICCARPEGHVVLDI</sequence>
<dbReference type="InterPro" id="IPR012675">
    <property type="entry name" value="Beta-grasp_dom_sf"/>
</dbReference>
<reference evidence="3 4" key="1">
    <citation type="submission" date="2017-09" db="EMBL/GenBank/DDBJ databases">
        <title>Biodiversity and function of Thalassospira species in the particle-attached aromatic-hydrocarbon-degrading consortia from the surface seawater of the South China Sea.</title>
        <authorList>
            <person name="Dong C."/>
            <person name="Liu R."/>
            <person name="Shao Z."/>
        </authorList>
    </citation>
    <scope>NUCLEOTIDE SEQUENCE [LARGE SCALE GENOMIC DNA]</scope>
    <source>
        <strain evidence="3 4">CSC1P2</strain>
    </source>
</reference>
<dbReference type="GO" id="GO:0051536">
    <property type="term" value="F:iron-sulfur cluster binding"/>
    <property type="evidence" value="ECO:0007669"/>
    <property type="project" value="InterPro"/>
</dbReference>
<dbReference type="SUPFAM" id="SSF63380">
    <property type="entry name" value="Riboflavin synthase domain-like"/>
    <property type="match status" value="1"/>
</dbReference>
<dbReference type="AlphaFoldDB" id="A0A2N3KTH2"/>
<name>A0A2N3KTH2_9PROT</name>
<dbReference type="PANTHER" id="PTHR47354">
    <property type="entry name" value="NADH OXIDOREDUCTASE HCR"/>
    <property type="match status" value="1"/>
</dbReference>
<dbReference type="InterPro" id="IPR001041">
    <property type="entry name" value="2Fe-2S_ferredoxin-type"/>
</dbReference>
<accession>A0A2N3KTH2</accession>
<gene>
    <name evidence="3" type="ORF">COO20_12670</name>
</gene>
<organism evidence="3 4">
    <name type="scientific">Thalassospira marina</name>
    <dbReference type="NCBI Taxonomy" id="2048283"/>
    <lineage>
        <taxon>Bacteria</taxon>
        <taxon>Pseudomonadati</taxon>
        <taxon>Pseudomonadota</taxon>
        <taxon>Alphaproteobacteria</taxon>
        <taxon>Rhodospirillales</taxon>
        <taxon>Thalassospiraceae</taxon>
        <taxon>Thalassospira</taxon>
    </lineage>
</organism>
<proteinExistence type="predicted"/>
<dbReference type="InterPro" id="IPR036010">
    <property type="entry name" value="2Fe-2S_ferredoxin-like_sf"/>
</dbReference>
<evidence type="ECO:0000259" key="1">
    <source>
        <dbReference type="PROSITE" id="PS51085"/>
    </source>
</evidence>
<dbReference type="Pfam" id="PF00111">
    <property type="entry name" value="Fer2"/>
    <property type="match status" value="1"/>
</dbReference>
<dbReference type="SUPFAM" id="SSF52343">
    <property type="entry name" value="Ferredoxin reductase-like, C-terminal NADP-linked domain"/>
    <property type="match status" value="1"/>
</dbReference>
<dbReference type="OrthoDB" id="9786134at2"/>
<dbReference type="PRINTS" id="PR00406">
    <property type="entry name" value="CYTB5RDTASE"/>
</dbReference>
<comment type="caution">
    <text evidence="3">The sequence shown here is derived from an EMBL/GenBank/DDBJ whole genome shotgun (WGS) entry which is preliminary data.</text>
</comment>
<evidence type="ECO:0000313" key="4">
    <source>
        <dbReference type="Proteomes" id="UP000233597"/>
    </source>
</evidence>
<protein>
    <submittedName>
        <fullName evidence="3">Oxidoreductase</fullName>
    </submittedName>
</protein>
<dbReference type="InterPro" id="IPR001433">
    <property type="entry name" value="OxRdtase_FAD/NAD-bd"/>
</dbReference>
<evidence type="ECO:0000313" key="3">
    <source>
        <dbReference type="EMBL" id="PKR53855.1"/>
    </source>
</evidence>
<dbReference type="Proteomes" id="UP000233597">
    <property type="component" value="Unassembled WGS sequence"/>
</dbReference>
<evidence type="ECO:0000259" key="2">
    <source>
        <dbReference type="PROSITE" id="PS51384"/>
    </source>
</evidence>
<dbReference type="InterPro" id="IPR050415">
    <property type="entry name" value="MRET"/>
</dbReference>
<dbReference type="InterPro" id="IPR017927">
    <property type="entry name" value="FAD-bd_FR_type"/>
</dbReference>
<dbReference type="CDD" id="cd00207">
    <property type="entry name" value="fer2"/>
    <property type="match status" value="1"/>
</dbReference>
<dbReference type="InterPro" id="IPR017938">
    <property type="entry name" value="Riboflavin_synthase-like_b-brl"/>
</dbReference>
<dbReference type="GO" id="GO:0016491">
    <property type="term" value="F:oxidoreductase activity"/>
    <property type="evidence" value="ECO:0007669"/>
    <property type="project" value="InterPro"/>
</dbReference>
<dbReference type="CDD" id="cd06184">
    <property type="entry name" value="flavohem_like_fad_nad_binding"/>
    <property type="match status" value="1"/>
</dbReference>
<dbReference type="PANTHER" id="PTHR47354:SF5">
    <property type="entry name" value="PROTEIN RFBI"/>
    <property type="match status" value="1"/>
</dbReference>
<dbReference type="EMBL" id="NWTK01000007">
    <property type="protein sequence ID" value="PKR53855.1"/>
    <property type="molecule type" value="Genomic_DNA"/>
</dbReference>
<feature type="domain" description="FAD-binding FR-type" evidence="2">
    <location>
        <begin position="10"/>
        <end position="122"/>
    </location>
</feature>
<feature type="domain" description="2Fe-2S ferredoxin-type" evidence="1">
    <location>
        <begin position="317"/>
        <end position="399"/>
    </location>
</feature>
<dbReference type="Gene3D" id="3.10.20.30">
    <property type="match status" value="1"/>
</dbReference>